<feature type="region of interest" description="Disordered" evidence="1">
    <location>
        <begin position="417"/>
        <end position="723"/>
    </location>
</feature>
<feature type="compositionally biased region" description="Basic and acidic residues" evidence="1">
    <location>
        <begin position="423"/>
        <end position="434"/>
    </location>
</feature>
<proteinExistence type="predicted"/>
<reference evidence="2" key="1">
    <citation type="submission" date="2006-10" db="EMBL/GenBank/DDBJ databases">
        <authorList>
            <person name="Amadeo P."/>
            <person name="Zhao Q."/>
            <person name="Wortman J."/>
            <person name="Fraser-Liggett C."/>
            <person name="Carlton J."/>
        </authorList>
    </citation>
    <scope>NUCLEOTIDE SEQUENCE</scope>
    <source>
        <strain evidence="2">G3</strain>
    </source>
</reference>
<feature type="compositionally biased region" description="Basic and acidic residues" evidence="1">
    <location>
        <begin position="788"/>
        <end position="853"/>
    </location>
</feature>
<evidence type="ECO:0000256" key="1">
    <source>
        <dbReference type="SAM" id="MobiDB-lite"/>
    </source>
</evidence>
<gene>
    <name evidence="2" type="ORF">TVAG_319400</name>
</gene>
<feature type="region of interest" description="Disordered" evidence="1">
    <location>
        <begin position="788"/>
        <end position="901"/>
    </location>
</feature>
<sequence>MDNFINNYGSAFPFAIQPVPERITTSDLSISIDKKRNKKLNKNVFPKIYKISISTLDHLDIFNVLFQIKSDNIISAFSLPTEIDTLYIEAKDDFIIHKLLDKYRIKSEVICISNIEFVSVFCDFNIYSRLLPTQIVNITDPTCKNVGQVISLSTTLKKAILRIWPKIDYNNAKTPFRMNRSIDPEPFDRERLEKELHYSLKTEFIEVNYHDQYSRETAYLWNNCHFIGPYQIVELPIEFLKVFYIPSKSEIDRFPERAEFSFNSSLKTSKIGSILGHKPPKDESPKIVESPKIPNSIFVGTNQNYGNSNGPSQNNELDSLVALFEKNKNFMNESKNSSTGNSTNPFTNSSNTKNSFTDTSSAKNSFTSSSNTRNSFTDTFSAKSEKDEKDQKQVNFLKKLNEMIPNEDIVIDLTNDEEDEEIEKNRKAAEERKRKDERKRKKEEEKKREEEERKKQQEEKNKNMLVQILRYQEDKRKKQEEEERKIMEEKERKRKAEEERKRNEEIERKRKEDEERKRKEELERKRKEDEERKRKEELERKRKEELERKIKEDEERKRREELERKRKEDEERKRKEEIERKRKEDEERKRKEELERKRKEELERKIKEDEERKRREELERKRKEDEERKRKEEIERKRKEDEERKRKEELERKRKEELERKIKEDEERKRREELERKRKEDEERKRKEEIERKRKEDEERKKLEEKEKKRKQAEDNLKKLHDSCMIEIENKKEEAIAELKRKTKEAEENLEKRKRELEEREKSIADKEKKVNDMQKITEEREKKIIEKENQIENKEKKLNEREFNSPKTFNDENDLRSLLLSKKEKKDKEIQDWQRQIKQDEEKKKEMEEQQRRKLCRELNQNLFYQPKNDDNPLKPKKRDKKCVDNFHNNPSEKSSSNIVRAESTSAVIPPNPIPHVQPSHPSVPIHQNHLPVPSVDQNHPPVTANQNHPIDFSRGDYVEGTVEKRKLMFQVIGVDNNGIAQLVSIKQNLYIPANELTKMRTKPVKAISVPNSDNGTRKLQIERSFDFSQPLLPQKYDFITLLENHKLYFVRGIDKEWIHLLGMDNIEIKIGIGTSYIIRDHSPETKDKNGNILRENSRIRSNYSQEVGAVKKIYENYIIIRYQTCYYAAISNECLATPVYR</sequence>
<dbReference type="KEGG" id="tva:4775363"/>
<reference evidence="2" key="2">
    <citation type="journal article" date="2007" name="Science">
        <title>Draft genome sequence of the sexually transmitted pathogen Trichomonas vaginalis.</title>
        <authorList>
            <person name="Carlton J.M."/>
            <person name="Hirt R.P."/>
            <person name="Silva J.C."/>
            <person name="Delcher A.L."/>
            <person name="Schatz M."/>
            <person name="Zhao Q."/>
            <person name="Wortman J.R."/>
            <person name="Bidwell S.L."/>
            <person name="Alsmark U.C.M."/>
            <person name="Besteiro S."/>
            <person name="Sicheritz-Ponten T."/>
            <person name="Noel C.J."/>
            <person name="Dacks J.B."/>
            <person name="Foster P.G."/>
            <person name="Simillion C."/>
            <person name="Van de Peer Y."/>
            <person name="Miranda-Saavedra D."/>
            <person name="Barton G.J."/>
            <person name="Westrop G.D."/>
            <person name="Mueller S."/>
            <person name="Dessi D."/>
            <person name="Fiori P.L."/>
            <person name="Ren Q."/>
            <person name="Paulsen I."/>
            <person name="Zhang H."/>
            <person name="Bastida-Corcuera F.D."/>
            <person name="Simoes-Barbosa A."/>
            <person name="Brown M.T."/>
            <person name="Hayes R.D."/>
            <person name="Mukherjee M."/>
            <person name="Okumura C.Y."/>
            <person name="Schneider R."/>
            <person name="Smith A.J."/>
            <person name="Vanacova S."/>
            <person name="Villalvazo M."/>
            <person name="Haas B.J."/>
            <person name="Pertea M."/>
            <person name="Feldblyum T.V."/>
            <person name="Utterback T.R."/>
            <person name="Shu C.L."/>
            <person name="Osoegawa K."/>
            <person name="de Jong P.J."/>
            <person name="Hrdy I."/>
            <person name="Horvathova L."/>
            <person name="Zubacova Z."/>
            <person name="Dolezal P."/>
            <person name="Malik S.B."/>
            <person name="Logsdon J.M. Jr."/>
            <person name="Henze K."/>
            <person name="Gupta A."/>
            <person name="Wang C.C."/>
            <person name="Dunne R.L."/>
            <person name="Upcroft J.A."/>
            <person name="Upcroft P."/>
            <person name="White O."/>
            <person name="Salzberg S.L."/>
            <person name="Tang P."/>
            <person name="Chiu C.-H."/>
            <person name="Lee Y.-S."/>
            <person name="Embley T.M."/>
            <person name="Coombs G.H."/>
            <person name="Mottram J.C."/>
            <person name="Tachezy J."/>
            <person name="Fraser-Liggett C.M."/>
            <person name="Johnson P.J."/>
        </authorList>
    </citation>
    <scope>NUCLEOTIDE SEQUENCE [LARGE SCALE GENOMIC DNA]</scope>
    <source>
        <strain evidence="2">G3</strain>
    </source>
</reference>
<feature type="compositionally biased region" description="Polar residues" evidence="1">
    <location>
        <begin position="888"/>
        <end position="901"/>
    </location>
</feature>
<dbReference type="EMBL" id="DS113231">
    <property type="protein sequence ID" value="EAY17345.1"/>
    <property type="molecule type" value="Genomic_DNA"/>
</dbReference>
<dbReference type="PANTHER" id="PTHR39867">
    <property type="entry name" value="HELICASE ATP-BINDING DOMAIN-CONTAINING PROTEIN"/>
    <property type="match status" value="1"/>
</dbReference>
<accession>A2DQ88</accession>
<dbReference type="VEuPathDB" id="TrichDB:TVAG_319400"/>
<dbReference type="VEuPathDB" id="TrichDB:TVAGG3_1009190"/>
<keyword evidence="3" id="KW-1185">Reference proteome</keyword>
<feature type="compositionally biased region" description="Basic and acidic residues" evidence="1">
    <location>
        <begin position="471"/>
        <end position="723"/>
    </location>
</feature>
<evidence type="ECO:0000313" key="3">
    <source>
        <dbReference type="Proteomes" id="UP000001542"/>
    </source>
</evidence>
<evidence type="ECO:0000313" key="2">
    <source>
        <dbReference type="EMBL" id="EAY17345.1"/>
    </source>
</evidence>
<dbReference type="InParanoid" id="A2DQ88"/>
<feature type="compositionally biased region" description="Basic and acidic residues" evidence="1">
    <location>
        <begin position="442"/>
        <end position="462"/>
    </location>
</feature>
<dbReference type="RefSeq" id="XP_001330714.1">
    <property type="nucleotide sequence ID" value="XM_001330678.1"/>
</dbReference>
<feature type="region of interest" description="Disordered" evidence="1">
    <location>
        <begin position="331"/>
        <end position="390"/>
    </location>
</feature>
<protein>
    <submittedName>
        <fullName evidence="2">Uncharacterized protein</fullName>
    </submittedName>
</protein>
<name>A2DQ88_TRIV3</name>
<feature type="compositionally biased region" description="Low complexity" evidence="1">
    <location>
        <begin position="336"/>
        <end position="381"/>
    </location>
</feature>
<organism evidence="2 3">
    <name type="scientific">Trichomonas vaginalis (strain ATCC PRA-98 / G3)</name>
    <dbReference type="NCBI Taxonomy" id="412133"/>
    <lineage>
        <taxon>Eukaryota</taxon>
        <taxon>Metamonada</taxon>
        <taxon>Parabasalia</taxon>
        <taxon>Trichomonadida</taxon>
        <taxon>Trichomonadidae</taxon>
        <taxon>Trichomonas</taxon>
    </lineage>
</organism>
<dbReference type="PANTHER" id="PTHR39867:SF1">
    <property type="entry name" value="HELICASE ATP-BINDING DOMAIN-CONTAINING PROTEIN"/>
    <property type="match status" value="1"/>
</dbReference>
<dbReference type="Proteomes" id="UP000001542">
    <property type="component" value="Unassembled WGS sequence"/>
</dbReference>
<feature type="region of interest" description="Disordered" evidence="1">
    <location>
        <begin position="741"/>
        <end position="775"/>
    </location>
</feature>
<dbReference type="AlphaFoldDB" id="A2DQ88"/>